<organism evidence="9 10">
    <name type="scientific">Maridesulfovibrio ferrireducens</name>
    <dbReference type="NCBI Taxonomy" id="246191"/>
    <lineage>
        <taxon>Bacteria</taxon>
        <taxon>Pseudomonadati</taxon>
        <taxon>Thermodesulfobacteriota</taxon>
        <taxon>Desulfovibrionia</taxon>
        <taxon>Desulfovibrionales</taxon>
        <taxon>Desulfovibrionaceae</taxon>
        <taxon>Maridesulfovibrio</taxon>
    </lineage>
</organism>
<comment type="subcellular location">
    <subcellularLocation>
        <location evidence="1">Cell membrane</location>
        <topology evidence="1">Multi-pass membrane protein</topology>
    </subcellularLocation>
</comment>
<keyword evidence="4" id="KW-1003">Cell membrane</keyword>
<evidence type="ECO:0000256" key="6">
    <source>
        <dbReference type="ARBA" id="ARBA00022989"/>
    </source>
</evidence>
<evidence type="ECO:0000256" key="2">
    <source>
        <dbReference type="ARBA" id="ARBA00010199"/>
    </source>
</evidence>
<evidence type="ECO:0000256" key="5">
    <source>
        <dbReference type="ARBA" id="ARBA00022692"/>
    </source>
</evidence>
<name>A0A1G9EAQ7_9BACT</name>
<accession>A0A1G9EAQ7</accession>
<evidence type="ECO:0000313" key="10">
    <source>
        <dbReference type="Proteomes" id="UP000199053"/>
    </source>
</evidence>
<feature type="transmembrane region" description="Helical" evidence="8">
    <location>
        <begin position="197"/>
        <end position="221"/>
    </location>
</feature>
<keyword evidence="3" id="KW-0813">Transport</keyword>
<evidence type="ECO:0000256" key="1">
    <source>
        <dbReference type="ARBA" id="ARBA00004651"/>
    </source>
</evidence>
<feature type="transmembrane region" description="Helical" evidence="8">
    <location>
        <begin position="142"/>
        <end position="163"/>
    </location>
</feature>
<keyword evidence="10" id="KW-1185">Reference proteome</keyword>
<feature type="transmembrane region" description="Helical" evidence="8">
    <location>
        <begin position="20"/>
        <end position="40"/>
    </location>
</feature>
<feature type="transmembrane region" description="Helical" evidence="8">
    <location>
        <begin position="350"/>
        <end position="374"/>
    </location>
</feature>
<comment type="similarity">
    <text evidence="2">Belongs to the multi antimicrobial extrusion (MATE) (TC 2.A.66.1) family.</text>
</comment>
<gene>
    <name evidence="9" type="ORF">SAMN05660337_1026</name>
</gene>
<feature type="transmembrane region" description="Helical" evidence="8">
    <location>
        <begin position="96"/>
        <end position="122"/>
    </location>
</feature>
<dbReference type="GO" id="GO:0005886">
    <property type="term" value="C:plasma membrane"/>
    <property type="evidence" value="ECO:0007669"/>
    <property type="project" value="UniProtKB-SubCell"/>
</dbReference>
<evidence type="ECO:0000256" key="4">
    <source>
        <dbReference type="ARBA" id="ARBA00022475"/>
    </source>
</evidence>
<feature type="transmembrane region" description="Helical" evidence="8">
    <location>
        <begin position="52"/>
        <end position="75"/>
    </location>
</feature>
<dbReference type="InterPro" id="IPR048279">
    <property type="entry name" value="MdtK-like"/>
</dbReference>
<dbReference type="EMBL" id="FNGA01000002">
    <property type="protein sequence ID" value="SDK73239.1"/>
    <property type="molecule type" value="Genomic_DNA"/>
</dbReference>
<feature type="transmembrane region" description="Helical" evidence="8">
    <location>
        <begin position="170"/>
        <end position="191"/>
    </location>
</feature>
<keyword evidence="7 8" id="KW-0472">Membrane</keyword>
<dbReference type="CDD" id="cd13136">
    <property type="entry name" value="MATE_DinF_like"/>
    <property type="match status" value="1"/>
</dbReference>
<dbReference type="OrthoDB" id="9789527at2"/>
<dbReference type="AlphaFoldDB" id="A0A1G9EAQ7"/>
<dbReference type="PANTHER" id="PTHR42893:SF46">
    <property type="entry name" value="PROTEIN DETOXIFICATION 44, CHLOROPLASTIC"/>
    <property type="match status" value="1"/>
</dbReference>
<dbReference type="InterPro" id="IPR044644">
    <property type="entry name" value="DinF-like"/>
</dbReference>
<feature type="transmembrane region" description="Helical" evidence="8">
    <location>
        <begin position="386"/>
        <end position="407"/>
    </location>
</feature>
<feature type="transmembrane region" description="Helical" evidence="8">
    <location>
        <begin position="277"/>
        <end position="303"/>
    </location>
</feature>
<proteinExistence type="inferred from homology"/>
<keyword evidence="6 8" id="KW-1133">Transmembrane helix</keyword>
<feature type="transmembrane region" description="Helical" evidence="8">
    <location>
        <begin position="242"/>
        <end position="265"/>
    </location>
</feature>
<reference evidence="10" key="1">
    <citation type="submission" date="2016-10" db="EMBL/GenBank/DDBJ databases">
        <authorList>
            <person name="Varghese N."/>
            <person name="Submissions S."/>
        </authorList>
    </citation>
    <scope>NUCLEOTIDE SEQUENCE [LARGE SCALE GENOMIC DNA]</scope>
    <source>
        <strain evidence="10">DSM 16995</strain>
    </source>
</reference>
<dbReference type="RefSeq" id="WP_092158943.1">
    <property type="nucleotide sequence ID" value="NZ_FNGA01000002.1"/>
</dbReference>
<feature type="transmembrane region" description="Helical" evidence="8">
    <location>
        <begin position="315"/>
        <end position="338"/>
    </location>
</feature>
<dbReference type="Proteomes" id="UP000199053">
    <property type="component" value="Unassembled WGS sequence"/>
</dbReference>
<feature type="transmembrane region" description="Helical" evidence="8">
    <location>
        <begin position="413"/>
        <end position="431"/>
    </location>
</feature>
<keyword evidence="5 8" id="KW-0812">Transmembrane</keyword>
<evidence type="ECO:0000256" key="7">
    <source>
        <dbReference type="ARBA" id="ARBA00023136"/>
    </source>
</evidence>
<dbReference type="PANTHER" id="PTHR42893">
    <property type="entry name" value="PROTEIN DETOXIFICATION 44, CHLOROPLASTIC-RELATED"/>
    <property type="match status" value="1"/>
</dbReference>
<dbReference type="PIRSF" id="PIRSF006603">
    <property type="entry name" value="DinF"/>
    <property type="match status" value="1"/>
</dbReference>
<evidence type="ECO:0000313" key="9">
    <source>
        <dbReference type="EMBL" id="SDK73239.1"/>
    </source>
</evidence>
<evidence type="ECO:0000256" key="3">
    <source>
        <dbReference type="ARBA" id="ARBA00022448"/>
    </source>
</evidence>
<dbReference type="GO" id="GO:0015297">
    <property type="term" value="F:antiporter activity"/>
    <property type="evidence" value="ECO:0007669"/>
    <property type="project" value="InterPro"/>
</dbReference>
<protein>
    <submittedName>
        <fullName evidence="9">Multidrug resistance protein, MATE family</fullName>
    </submittedName>
</protein>
<dbReference type="STRING" id="246191.SAMN05660337_1026"/>
<dbReference type="Pfam" id="PF01554">
    <property type="entry name" value="MatE"/>
    <property type="match status" value="2"/>
</dbReference>
<sequence length="448" mass="48201">MTVDFSPKLHPFEERPNKTLLVLAVPVLFSMIAEPLTGLVDTAFVAKIGAEPLASLGIGTMVFSSIFWVFGFLGIGTQTEVSHALGKGDLKRASSLCWLAVAISVVLGIVLAVCVLPLLGYISSIMGAEGDVHSLAVEYMKYRLLGAPAILVTLSCFGSLRGYQDMRTPLYVAVGMNLINVLLDWGLVFGHGPFPELGVAGAALASSLSQWIGAFWVVYVVKRKYGFDTGFSLSDAKRLFSIGGDMFVRTGGVCFFLLLCTRFATKAGAESGAAHQAIRQFFVFLALFLDAFAISGQSLVGYFIGSANKLMARKVAVLVCQWSFGTGVLLSIAMYFGQEPVSWLLVPQEAAAVFAPAWLAVTFLQPINALSFATDGIHLGTGDFHYLRNAMLIAVGVSSAMLIAVDYYKPEHMLLWIWIIAGVWTSLRALLGMIRIWPGIGQGPLSIS</sequence>
<evidence type="ECO:0000256" key="8">
    <source>
        <dbReference type="SAM" id="Phobius"/>
    </source>
</evidence>
<dbReference type="GO" id="GO:0042910">
    <property type="term" value="F:xenobiotic transmembrane transporter activity"/>
    <property type="evidence" value="ECO:0007669"/>
    <property type="project" value="InterPro"/>
</dbReference>
<dbReference type="InterPro" id="IPR002528">
    <property type="entry name" value="MATE_fam"/>
</dbReference>
<dbReference type="NCBIfam" id="TIGR00797">
    <property type="entry name" value="matE"/>
    <property type="match status" value="1"/>
</dbReference>